<gene>
    <name evidence="1" type="ORF">GCM10025868_01180</name>
</gene>
<name>A0ABQ6J9L0_9ACTN</name>
<comment type="caution">
    <text evidence="1">The sequence shown here is derived from an EMBL/GenBank/DDBJ whole genome shotgun (WGS) entry which is preliminary data.</text>
</comment>
<organism evidence="1 2">
    <name type="scientific">Angustibacter aerolatus</name>
    <dbReference type="NCBI Taxonomy" id="1162965"/>
    <lineage>
        <taxon>Bacteria</taxon>
        <taxon>Bacillati</taxon>
        <taxon>Actinomycetota</taxon>
        <taxon>Actinomycetes</taxon>
        <taxon>Kineosporiales</taxon>
        <taxon>Kineosporiaceae</taxon>
    </lineage>
</organism>
<sequence>MVGEVLQAVNRRGRTVRLRVTVTALQTDSEQAAGALLLMEDVSDDAPGGPAAPPAAGAEV</sequence>
<dbReference type="EMBL" id="BSUZ01000001">
    <property type="protein sequence ID" value="GMA84868.1"/>
    <property type="molecule type" value="Genomic_DNA"/>
</dbReference>
<keyword evidence="2" id="KW-1185">Reference proteome</keyword>
<evidence type="ECO:0000313" key="1">
    <source>
        <dbReference type="EMBL" id="GMA84868.1"/>
    </source>
</evidence>
<reference evidence="2" key="1">
    <citation type="journal article" date="2019" name="Int. J. Syst. Evol. Microbiol.">
        <title>The Global Catalogue of Microorganisms (GCM) 10K type strain sequencing project: providing services to taxonomists for standard genome sequencing and annotation.</title>
        <authorList>
            <consortium name="The Broad Institute Genomics Platform"/>
            <consortium name="The Broad Institute Genome Sequencing Center for Infectious Disease"/>
            <person name="Wu L."/>
            <person name="Ma J."/>
        </authorList>
    </citation>
    <scope>NUCLEOTIDE SEQUENCE [LARGE SCALE GENOMIC DNA]</scope>
    <source>
        <strain evidence="2">NBRC 108730</strain>
    </source>
</reference>
<proteinExistence type="predicted"/>
<evidence type="ECO:0000313" key="2">
    <source>
        <dbReference type="Proteomes" id="UP001157017"/>
    </source>
</evidence>
<protein>
    <submittedName>
        <fullName evidence="1">Uncharacterized protein</fullName>
    </submittedName>
</protein>
<dbReference type="Proteomes" id="UP001157017">
    <property type="component" value="Unassembled WGS sequence"/>
</dbReference>
<accession>A0ABQ6J9L0</accession>